<sequence>MKESVYRMIERGERSASIVQELIENEYVSGYLKKWSPVIGRGWQSRYFSLLEKDRTLIYWTRKPTYRDEQPRGSINLKVVENVFADGPLGITLSTPQRDYQLRASTPTEKDKWMDAIILWTLKSRKMRSRTEDARNFRFSNLLVDATQSCFHYIVESLLKPFKKSATRAIEVGPETLSNSNKRRFLKDRGLYDVIMKAWEISKEIIAQNENNVKIIGDKIIESNSLDIYYQGGNRVNYKTIIEEVDLSLNTCGNEISSRHVSEVPIADERCPLTLEEEIEYVRNNQHKYSIQLADIMLQQLSASSKDAFLDNCTFGLIYIRRENSILPFFNNGVFWGLLICSRPLSDAHHPYPSSTLGERTILGTNFEQYKYISFEVNNGGLDSLLRNPSLYPNEGFNHLLSEENKKSAKSLSFMTAFPSRYTHSSISTTTQIAYLGHKTTSGSSIYKINYLIRKFSPHGEHQQLSSDKSSTIADPYNFALDTLYLYYPRSDSKSPVEILNPGSIVALGPILETIHGFCFEVTFLVVKPKKKHFLQDLNFISDYVSDIPIYMHNNKEDIDEYTNEDSDGDTEFEEIPIQLCTRSWRDARAWRYTLLVARRSQIVNSTNISSSPSMKSPKTKSSVEVTNLVEEDGYKLSTNYFGSESYATLTTNASNSARTSNGQYLTVNEKLNVKSVDTINK</sequence>
<dbReference type="EMBL" id="DS989728">
    <property type="protein sequence ID" value="EEA06092.1"/>
    <property type="molecule type" value="Genomic_DNA"/>
</dbReference>
<keyword evidence="3" id="KW-1185">Reference proteome</keyword>
<dbReference type="AlphaFoldDB" id="B6AD88"/>
<dbReference type="InterPro" id="IPR001849">
    <property type="entry name" value="PH_domain"/>
</dbReference>
<evidence type="ECO:0000313" key="3">
    <source>
        <dbReference type="Proteomes" id="UP000001460"/>
    </source>
</evidence>
<dbReference type="OrthoDB" id="2344588at2759"/>
<dbReference type="OMA" id="MKAWEIS"/>
<dbReference type="Gene3D" id="2.30.29.30">
    <property type="entry name" value="Pleckstrin-homology domain (PH domain)/Phosphotyrosine-binding domain (PTB)"/>
    <property type="match status" value="1"/>
</dbReference>
<dbReference type="GeneID" id="6995580"/>
<name>B6AD88_CRYMR</name>
<evidence type="ECO:0000313" key="2">
    <source>
        <dbReference type="EMBL" id="EEA06092.1"/>
    </source>
</evidence>
<dbReference type="SUPFAM" id="SSF50729">
    <property type="entry name" value="PH domain-like"/>
    <property type="match status" value="1"/>
</dbReference>
<protein>
    <submittedName>
        <fullName evidence="2">PH domain-containing protein</fullName>
    </submittedName>
</protein>
<dbReference type="VEuPathDB" id="CryptoDB:CMU_018490"/>
<organism evidence="2 3">
    <name type="scientific">Cryptosporidium muris (strain RN66)</name>
    <dbReference type="NCBI Taxonomy" id="441375"/>
    <lineage>
        <taxon>Eukaryota</taxon>
        <taxon>Sar</taxon>
        <taxon>Alveolata</taxon>
        <taxon>Apicomplexa</taxon>
        <taxon>Conoidasida</taxon>
        <taxon>Coccidia</taxon>
        <taxon>Eucoccidiorida</taxon>
        <taxon>Eimeriorina</taxon>
        <taxon>Cryptosporidiidae</taxon>
        <taxon>Cryptosporidium</taxon>
    </lineage>
</organism>
<proteinExistence type="predicted"/>
<dbReference type="Proteomes" id="UP000001460">
    <property type="component" value="Unassembled WGS sequence"/>
</dbReference>
<gene>
    <name evidence="2" type="ORF">CMU_018490</name>
</gene>
<dbReference type="SMART" id="SM00233">
    <property type="entry name" value="PH"/>
    <property type="match status" value="1"/>
</dbReference>
<dbReference type="RefSeq" id="XP_002140441.1">
    <property type="nucleotide sequence ID" value="XM_002140405.1"/>
</dbReference>
<dbReference type="CDD" id="cd00821">
    <property type="entry name" value="PH"/>
    <property type="match status" value="1"/>
</dbReference>
<dbReference type="PROSITE" id="PS50003">
    <property type="entry name" value="PH_DOMAIN"/>
    <property type="match status" value="1"/>
</dbReference>
<dbReference type="Pfam" id="PF00169">
    <property type="entry name" value="PH"/>
    <property type="match status" value="1"/>
</dbReference>
<reference evidence="2" key="1">
    <citation type="submission" date="2008-06" db="EMBL/GenBank/DDBJ databases">
        <authorList>
            <person name="Lorenzi H."/>
            <person name="Inman J."/>
            <person name="Miller J."/>
            <person name="Schobel S."/>
            <person name="Amedeo P."/>
            <person name="Caler E.V."/>
            <person name="da Silva J."/>
        </authorList>
    </citation>
    <scope>NUCLEOTIDE SEQUENCE [LARGE SCALE GENOMIC DNA]</scope>
    <source>
        <strain evidence="2">RN66</strain>
    </source>
</reference>
<evidence type="ECO:0000259" key="1">
    <source>
        <dbReference type="PROSITE" id="PS50003"/>
    </source>
</evidence>
<feature type="domain" description="PH" evidence="1">
    <location>
        <begin position="25"/>
        <end position="122"/>
    </location>
</feature>
<accession>B6AD88</accession>
<dbReference type="InterPro" id="IPR011993">
    <property type="entry name" value="PH-like_dom_sf"/>
</dbReference>